<accession>A0A0V0QG16</accession>
<keyword evidence="3" id="KW-1185">Reference proteome</keyword>
<protein>
    <submittedName>
        <fullName evidence="2">Uncharacterized protein</fullName>
    </submittedName>
</protein>
<dbReference type="InParanoid" id="A0A0V0QG16"/>
<reference evidence="2 3" key="1">
    <citation type="journal article" date="2015" name="Sci. Rep.">
        <title>Genome of the facultative scuticociliatosis pathogen Pseudocohnilembus persalinus provides insight into its virulence through horizontal gene transfer.</title>
        <authorList>
            <person name="Xiong J."/>
            <person name="Wang G."/>
            <person name="Cheng J."/>
            <person name="Tian M."/>
            <person name="Pan X."/>
            <person name="Warren A."/>
            <person name="Jiang C."/>
            <person name="Yuan D."/>
            <person name="Miao W."/>
        </authorList>
    </citation>
    <scope>NUCLEOTIDE SEQUENCE [LARGE SCALE GENOMIC DNA]</scope>
    <source>
        <strain evidence="2">36N120E</strain>
    </source>
</reference>
<evidence type="ECO:0000256" key="1">
    <source>
        <dbReference type="SAM" id="MobiDB-lite"/>
    </source>
</evidence>
<name>A0A0V0QG16_PSEPJ</name>
<dbReference type="EMBL" id="LDAU01000176">
    <property type="protein sequence ID" value="KRX01161.1"/>
    <property type="molecule type" value="Genomic_DNA"/>
</dbReference>
<evidence type="ECO:0000313" key="3">
    <source>
        <dbReference type="Proteomes" id="UP000054937"/>
    </source>
</evidence>
<proteinExistence type="predicted"/>
<comment type="caution">
    <text evidence="2">The sequence shown here is derived from an EMBL/GenBank/DDBJ whole genome shotgun (WGS) entry which is preliminary data.</text>
</comment>
<organism evidence="2 3">
    <name type="scientific">Pseudocohnilembus persalinus</name>
    <name type="common">Ciliate</name>
    <dbReference type="NCBI Taxonomy" id="266149"/>
    <lineage>
        <taxon>Eukaryota</taxon>
        <taxon>Sar</taxon>
        <taxon>Alveolata</taxon>
        <taxon>Ciliophora</taxon>
        <taxon>Intramacronucleata</taxon>
        <taxon>Oligohymenophorea</taxon>
        <taxon>Scuticociliatia</taxon>
        <taxon>Philasterida</taxon>
        <taxon>Pseudocohnilembidae</taxon>
        <taxon>Pseudocohnilembus</taxon>
    </lineage>
</organism>
<dbReference type="Proteomes" id="UP000054937">
    <property type="component" value="Unassembled WGS sequence"/>
</dbReference>
<feature type="region of interest" description="Disordered" evidence="1">
    <location>
        <begin position="1291"/>
        <end position="1310"/>
    </location>
</feature>
<evidence type="ECO:0000313" key="2">
    <source>
        <dbReference type="EMBL" id="KRX01161.1"/>
    </source>
</evidence>
<sequence>MEIKQENFQIKQVIRQTYQESQIDFNIYSNPNLKETCQKIQQLDQNSILLEIKNQIIDQNLFEETFDHQQINEVLEKIKQEKLFLQQSDQTDSFHTFLGLTILIIINRSKILRKYPQFPLIMINFYLQSLKEPESSLQKFVCQNLPEEILNLHQKNDQYFNFNTIVYQVNIYDIQYINSRLNFWNNSILQFKNFSLTKEFGQKTHFILEQYLKLGQFYEHTKTHYQIRDGTLLFQIDKQYISESVMQLSEFFALGSYTLTILLDEQNNQKDQNIIQIIKEIDGVKILKQTQNKIKFEFDLPENQCQINTSLILMDNLVEAIKNLSDLYNQQEQLEIVQLLSLVIKCTCGFALALSDQVEIFDTCNYCKQGFNQELYVFKCIQKGCSIKQCIDCVYKQIEICQSYDIINFPQICGSCDQNTTLQFNHRYWHCDKCKQGGSLQNLSHRACDFDRYNPHKPNLIREIKKQIECLNKIRKIDFKTQNYYYPQQFAQKLKKMIMTNFLHSLDLANQFNLEELLDFMLEMLDLNDYITADTINPIITLINQNYEFVYNLVITKLFNILQKKETKELIIKLIGSNQFYDIYDKIDPQYVEILCSLELDNRFRYFISEYNQLYQLINQNQLNLEVWDFKNTDEFEKAILRKYKSKHILIPGQNQDNNNNMVSEKISLIIQLINILHYIVYQNIETVRNNIDKNDINKIFKCVVSLKDGLKLQKKCLSFLCKNLIKKDNLTYEIITDIQNLLPKINDYAQNFSDIYKIMDQNNLLQPLQKIIPSSNLIFRINKTQGVQQLVIQEVEKFKEQISHYLCYYKNYPKEISKVFQTLSHEIEHYNLNQNFDQADMTYEQEESQYKHYLSKFQKYLTTNQQMNSQDEIQIPEKANKVMQFLLNLLFEQISQYKNNGYNSQNIQFNLFEPMVLVQILVRLFTIYPHLIQFSINFKNQNYDFDLLQIIFDGRYQEILNGQSLLQSIVENYPLYEIQYTKSLDHWIINSNDNFIFEKGINEFKTSLQNYVDKYIIKRNDHKEQDQEQTRQFKIIFYQINLLSNYDSFFLQILEIQLEYFHLLETKEQHDQYNLFLQNINSDQDLNIIQQVNKTKHQLNTTIFKKLEERDSDKIDLQPYFYYYNFTNFRHILYEKTIKIKEDQDNDPYNFITIKSDKLDDKLRNQQTSSSEQNVQMQKILDEIQSIDFTQQILGQDEAKQLKLNKFIVSNKKGQLKVINVKSVSADINANLQEQIFNSQNKFLNWIVNQKREKSISELFLNFTYLEDQIRFNKVQKTIEQIKQNTDISENVNLQKEEEDEEESKQYQEKEKDLKEEILKLQIQREFNESEQLKWQLYHQREKQIIQNMKNENGEIPFDQDWRKPSINLSLQEKKKYKQFIKKLNQEEREDLLKRMDEQVVKIIDQNLYKEALALKKGVFPEFGGKNNNKSKQKSRAPKDYDYFYDELIGEQTEEEEDEEAREVRYEIEEIIQEGCDSYEIEERISYYNELMGFNGEQGQEEDKNEDQKDLLFEDFEYNEKPDFYFNNAEITKQFQQLKEKSIETLLKCFINYNSTNLIINMESICSNIQNCYQIYDTIFYLLQLENQDIIQLSKSQDGIKILKSLGFYEIQEQLQKSEKNEAKINKIIQSLLETMKFKIICRTDLFNVGSNESNNYGYYMLFYSLISKESQTLLADCNFQEFDHNLKINSVPIIKNARNLTSKFQINSAKQQENKIYLLPIHLLSQVYENTTQISFKEKIKEKMRNIESQIVISKVKETEQKRKNSKEILQEIQNNWEEKTLQEILSQSALNLCPSSTPILFKKINYYKSFQSPHISSEKYVFNKGIEQEFQKQIFQAFPSLYQHYDFYEQSFTETWEYVLDYYEAFLKYAESNCDSFDGFQKLLSSLNKIIEKKENIQILSKQELDIFNTLNPQFQEKIVNSKDYAELKTKFSPLFDQNNSINLFKIQEQLEKHINQVLKLDDLKNQKKEEIKKSRMFKKYEKEQKYKDIDKQYENNQKITKVKVKQFLMELV</sequence>
<gene>
    <name evidence="2" type="ORF">PPERSA_08262</name>
</gene>